<comment type="caution">
    <text evidence="1">The sequence shown here is derived from an EMBL/GenBank/DDBJ whole genome shotgun (WGS) entry which is preliminary data.</text>
</comment>
<evidence type="ECO:0000313" key="1">
    <source>
        <dbReference type="EMBL" id="GFY92113.1"/>
    </source>
</evidence>
<proteinExistence type="predicted"/>
<gene>
    <name evidence="1" type="ORF">Acr_08g0005090</name>
</gene>
<protein>
    <submittedName>
        <fullName evidence="1">Uncharacterized protein</fullName>
    </submittedName>
</protein>
<reference evidence="1 2" key="1">
    <citation type="submission" date="2019-07" db="EMBL/GenBank/DDBJ databases">
        <title>De Novo Assembly of kiwifruit Actinidia rufa.</title>
        <authorList>
            <person name="Sugita-Konishi S."/>
            <person name="Sato K."/>
            <person name="Mori E."/>
            <person name="Abe Y."/>
            <person name="Kisaki G."/>
            <person name="Hamano K."/>
            <person name="Suezawa K."/>
            <person name="Otani M."/>
            <person name="Fukuda T."/>
            <person name="Manabe T."/>
            <person name="Gomi K."/>
            <person name="Tabuchi M."/>
            <person name="Akimitsu K."/>
            <person name="Kataoka I."/>
        </authorList>
    </citation>
    <scope>NUCLEOTIDE SEQUENCE [LARGE SCALE GENOMIC DNA]</scope>
    <source>
        <strain evidence="2">cv. Fuchu</strain>
    </source>
</reference>
<dbReference type="EMBL" id="BJWL01000008">
    <property type="protein sequence ID" value="GFY92113.1"/>
    <property type="molecule type" value="Genomic_DNA"/>
</dbReference>
<organism evidence="1 2">
    <name type="scientific">Actinidia rufa</name>
    <dbReference type="NCBI Taxonomy" id="165716"/>
    <lineage>
        <taxon>Eukaryota</taxon>
        <taxon>Viridiplantae</taxon>
        <taxon>Streptophyta</taxon>
        <taxon>Embryophyta</taxon>
        <taxon>Tracheophyta</taxon>
        <taxon>Spermatophyta</taxon>
        <taxon>Magnoliopsida</taxon>
        <taxon>eudicotyledons</taxon>
        <taxon>Gunneridae</taxon>
        <taxon>Pentapetalae</taxon>
        <taxon>asterids</taxon>
        <taxon>Ericales</taxon>
        <taxon>Actinidiaceae</taxon>
        <taxon>Actinidia</taxon>
    </lineage>
</organism>
<dbReference type="AlphaFoldDB" id="A0A7J0F0G9"/>
<name>A0A7J0F0G9_9ERIC</name>
<evidence type="ECO:0000313" key="2">
    <source>
        <dbReference type="Proteomes" id="UP000585474"/>
    </source>
</evidence>
<dbReference type="Proteomes" id="UP000585474">
    <property type="component" value="Unassembled WGS sequence"/>
</dbReference>
<keyword evidence="2" id="KW-1185">Reference proteome</keyword>
<dbReference type="OrthoDB" id="64915at2759"/>
<sequence length="148" mass="16188">MYHLIKYKVGIGGGLMLDLISFLELRANIPNQESCKVVANLPENRESALLSRKLVGNSPRSRLAGAPIGHEWCDGGGHVAGYSTIVRLAIKGKLSTSDRPWMDWIMFLSAHIRELLGLDVVEVRSERNAMTGVCAGKVVVSTQVCSPW</sequence>
<accession>A0A7J0F0G9</accession>